<keyword evidence="1 5" id="KW-0489">Methyltransferase</keyword>
<protein>
    <submittedName>
        <fullName evidence="5">O-methyltransferase-domain-containing protein</fullName>
    </submittedName>
</protein>
<keyword evidence="6" id="KW-1185">Reference proteome</keyword>
<dbReference type="SUPFAM" id="SSF46785">
    <property type="entry name" value="Winged helix' DNA-binding domain"/>
    <property type="match status" value="1"/>
</dbReference>
<dbReference type="GO" id="GO:0032259">
    <property type="term" value="P:methylation"/>
    <property type="evidence" value="ECO:0007669"/>
    <property type="project" value="UniProtKB-KW"/>
</dbReference>
<dbReference type="PANTHER" id="PTHR43712">
    <property type="entry name" value="PUTATIVE (AFU_ORTHOLOGUE AFUA_4G14580)-RELATED"/>
    <property type="match status" value="1"/>
</dbReference>
<dbReference type="InterPro" id="IPR016461">
    <property type="entry name" value="COMT-like"/>
</dbReference>
<name>A0A6A6NRR2_9PEZI</name>
<gene>
    <name evidence="5" type="ORF">BDY21DRAFT_326144</name>
</gene>
<evidence type="ECO:0000313" key="5">
    <source>
        <dbReference type="EMBL" id="KAF2454490.1"/>
    </source>
</evidence>
<dbReference type="InterPro" id="IPR001077">
    <property type="entry name" value="COMT_C"/>
</dbReference>
<organism evidence="5 6">
    <name type="scientific">Lineolata rhizophorae</name>
    <dbReference type="NCBI Taxonomy" id="578093"/>
    <lineage>
        <taxon>Eukaryota</taxon>
        <taxon>Fungi</taxon>
        <taxon>Dikarya</taxon>
        <taxon>Ascomycota</taxon>
        <taxon>Pezizomycotina</taxon>
        <taxon>Dothideomycetes</taxon>
        <taxon>Dothideomycetes incertae sedis</taxon>
        <taxon>Lineolatales</taxon>
        <taxon>Lineolataceae</taxon>
        <taxon>Lineolata</taxon>
    </lineage>
</organism>
<dbReference type="AlphaFoldDB" id="A0A6A6NRR2"/>
<dbReference type="PANTHER" id="PTHR43712:SF5">
    <property type="entry name" value="O-METHYLTRANSFERASE ASQN-RELATED"/>
    <property type="match status" value="1"/>
</dbReference>
<dbReference type="PROSITE" id="PS51683">
    <property type="entry name" value="SAM_OMT_II"/>
    <property type="match status" value="1"/>
</dbReference>
<dbReference type="EMBL" id="MU001691">
    <property type="protein sequence ID" value="KAF2454490.1"/>
    <property type="molecule type" value="Genomic_DNA"/>
</dbReference>
<dbReference type="InterPro" id="IPR036388">
    <property type="entry name" value="WH-like_DNA-bd_sf"/>
</dbReference>
<dbReference type="InterPro" id="IPR036390">
    <property type="entry name" value="WH_DNA-bd_sf"/>
</dbReference>
<accession>A0A6A6NRR2</accession>
<dbReference type="Pfam" id="PF00891">
    <property type="entry name" value="Methyltransf_2"/>
    <property type="match status" value="1"/>
</dbReference>
<reference evidence="5" key="1">
    <citation type="journal article" date="2020" name="Stud. Mycol.">
        <title>101 Dothideomycetes genomes: a test case for predicting lifestyles and emergence of pathogens.</title>
        <authorList>
            <person name="Haridas S."/>
            <person name="Albert R."/>
            <person name="Binder M."/>
            <person name="Bloem J."/>
            <person name="Labutti K."/>
            <person name="Salamov A."/>
            <person name="Andreopoulos B."/>
            <person name="Baker S."/>
            <person name="Barry K."/>
            <person name="Bills G."/>
            <person name="Bluhm B."/>
            <person name="Cannon C."/>
            <person name="Castanera R."/>
            <person name="Culley D."/>
            <person name="Daum C."/>
            <person name="Ezra D."/>
            <person name="Gonzalez J."/>
            <person name="Henrissat B."/>
            <person name="Kuo A."/>
            <person name="Liang C."/>
            <person name="Lipzen A."/>
            <person name="Lutzoni F."/>
            <person name="Magnuson J."/>
            <person name="Mondo S."/>
            <person name="Nolan M."/>
            <person name="Ohm R."/>
            <person name="Pangilinan J."/>
            <person name="Park H.-J."/>
            <person name="Ramirez L."/>
            <person name="Alfaro M."/>
            <person name="Sun H."/>
            <person name="Tritt A."/>
            <person name="Yoshinaga Y."/>
            <person name="Zwiers L.-H."/>
            <person name="Turgeon B."/>
            <person name="Goodwin S."/>
            <person name="Spatafora J."/>
            <person name="Crous P."/>
            <person name="Grigoriev I."/>
        </authorList>
    </citation>
    <scope>NUCLEOTIDE SEQUENCE</scope>
    <source>
        <strain evidence="5">ATCC 16933</strain>
    </source>
</reference>
<dbReference type="InterPro" id="IPR029063">
    <property type="entry name" value="SAM-dependent_MTases_sf"/>
</dbReference>
<keyword evidence="2 5" id="KW-0808">Transferase</keyword>
<evidence type="ECO:0000259" key="4">
    <source>
        <dbReference type="Pfam" id="PF00891"/>
    </source>
</evidence>
<evidence type="ECO:0000256" key="3">
    <source>
        <dbReference type="ARBA" id="ARBA00022691"/>
    </source>
</evidence>
<evidence type="ECO:0000256" key="1">
    <source>
        <dbReference type="ARBA" id="ARBA00022603"/>
    </source>
</evidence>
<dbReference type="SUPFAM" id="SSF53335">
    <property type="entry name" value="S-adenosyl-L-methionine-dependent methyltransferases"/>
    <property type="match status" value="1"/>
</dbReference>
<dbReference type="GO" id="GO:0008171">
    <property type="term" value="F:O-methyltransferase activity"/>
    <property type="evidence" value="ECO:0007669"/>
    <property type="project" value="InterPro"/>
</dbReference>
<sequence>MVSRDTLSLVDLAARIAADAKKLQQRLETIGHPQPSFAPDTPAIYPDDAEAQAARMKLITAALDLYGLATGPRDFIVWDAFLSKHDTMTFDVLNEFNFWHAVPIDNSASYAEIAQRTGLEEAVVRAVLRLSMSRRVFAEGQDGHIVHTAVSAAMTRDRLLQSWIGHHLQDVAPGCVQFARHLRANGGRSSTDPAKSAVAETLGGRALFDVLEAEGDGWRMRRFAEAMASMKSSSHDLEHVHAGFDWGGLGKGATVVDVGGSGGHVSASLAAAHPGLRFVVQDLPSVEAEYAAAVPEELRDRVKFQVHDFFAEQPERGATVYLLRHILHDWPDSQAVAVLRRLVAAMRPGEGGSRIVIMDVVMAGHGTVPLPLERVQSCMDLQMRVALCAHERTRAQWEELLKESDSRLKLKGLVVPPGCAGAVMEVVLEDER</sequence>
<evidence type="ECO:0000256" key="2">
    <source>
        <dbReference type="ARBA" id="ARBA00022679"/>
    </source>
</evidence>
<evidence type="ECO:0000313" key="6">
    <source>
        <dbReference type="Proteomes" id="UP000799766"/>
    </source>
</evidence>
<keyword evidence="3" id="KW-0949">S-adenosyl-L-methionine</keyword>
<dbReference type="Gene3D" id="3.40.50.150">
    <property type="entry name" value="Vaccinia Virus protein VP39"/>
    <property type="match status" value="1"/>
</dbReference>
<feature type="domain" description="O-methyltransferase C-terminal" evidence="4">
    <location>
        <begin position="222"/>
        <end position="403"/>
    </location>
</feature>
<dbReference type="Proteomes" id="UP000799766">
    <property type="component" value="Unassembled WGS sequence"/>
</dbReference>
<proteinExistence type="predicted"/>
<dbReference type="Gene3D" id="1.10.10.10">
    <property type="entry name" value="Winged helix-like DNA-binding domain superfamily/Winged helix DNA-binding domain"/>
    <property type="match status" value="1"/>
</dbReference>
<dbReference type="OrthoDB" id="1606438at2759"/>